<organism evidence="1 2">
    <name type="scientific">Dermacentor silvarum</name>
    <name type="common">Tick</name>
    <dbReference type="NCBI Taxonomy" id="543639"/>
    <lineage>
        <taxon>Eukaryota</taxon>
        <taxon>Metazoa</taxon>
        <taxon>Ecdysozoa</taxon>
        <taxon>Arthropoda</taxon>
        <taxon>Chelicerata</taxon>
        <taxon>Arachnida</taxon>
        <taxon>Acari</taxon>
        <taxon>Parasitiformes</taxon>
        <taxon>Ixodida</taxon>
        <taxon>Ixodoidea</taxon>
        <taxon>Ixodidae</taxon>
        <taxon>Rhipicephalinae</taxon>
        <taxon>Dermacentor</taxon>
    </lineage>
</organism>
<reference evidence="1" key="1">
    <citation type="submission" date="2020-05" db="EMBL/GenBank/DDBJ databases">
        <title>Large-scale comparative analyses of tick genomes elucidate their genetic diversity and vector capacities.</title>
        <authorList>
            <person name="Jia N."/>
            <person name="Wang J."/>
            <person name="Shi W."/>
            <person name="Du L."/>
            <person name="Sun Y."/>
            <person name="Zhan W."/>
            <person name="Jiang J."/>
            <person name="Wang Q."/>
            <person name="Zhang B."/>
            <person name="Ji P."/>
            <person name="Sakyi L.B."/>
            <person name="Cui X."/>
            <person name="Yuan T."/>
            <person name="Jiang B."/>
            <person name="Yang W."/>
            <person name="Lam T.T.-Y."/>
            <person name="Chang Q."/>
            <person name="Ding S."/>
            <person name="Wang X."/>
            <person name="Zhu J."/>
            <person name="Ruan X."/>
            <person name="Zhao L."/>
            <person name="Wei J."/>
            <person name="Que T."/>
            <person name="Du C."/>
            <person name="Cheng J."/>
            <person name="Dai P."/>
            <person name="Han X."/>
            <person name="Huang E."/>
            <person name="Gao Y."/>
            <person name="Liu J."/>
            <person name="Shao H."/>
            <person name="Ye R."/>
            <person name="Li L."/>
            <person name="Wei W."/>
            <person name="Wang X."/>
            <person name="Wang C."/>
            <person name="Yang T."/>
            <person name="Huo Q."/>
            <person name="Li W."/>
            <person name="Guo W."/>
            <person name="Chen H."/>
            <person name="Zhou L."/>
            <person name="Ni X."/>
            <person name="Tian J."/>
            <person name="Zhou Y."/>
            <person name="Sheng Y."/>
            <person name="Liu T."/>
            <person name="Pan Y."/>
            <person name="Xia L."/>
            <person name="Li J."/>
            <person name="Zhao F."/>
            <person name="Cao W."/>
        </authorList>
    </citation>
    <scope>NUCLEOTIDE SEQUENCE</scope>
    <source>
        <strain evidence="1">Dsil-2018</strain>
    </source>
</reference>
<comment type="caution">
    <text evidence="1">The sequence shown here is derived from an EMBL/GenBank/DDBJ whole genome shotgun (WGS) entry which is preliminary data.</text>
</comment>
<evidence type="ECO:0000313" key="1">
    <source>
        <dbReference type="EMBL" id="KAH7967411.1"/>
    </source>
</evidence>
<gene>
    <name evidence="1" type="ORF">HPB49_024619</name>
</gene>
<accession>A0ACB8DHR5</accession>
<dbReference type="EMBL" id="CM023471">
    <property type="protein sequence ID" value="KAH7967411.1"/>
    <property type="molecule type" value="Genomic_DNA"/>
</dbReference>
<evidence type="ECO:0000313" key="2">
    <source>
        <dbReference type="Proteomes" id="UP000821865"/>
    </source>
</evidence>
<keyword evidence="2" id="KW-1185">Reference proteome</keyword>
<dbReference type="Proteomes" id="UP000821865">
    <property type="component" value="Chromosome 2"/>
</dbReference>
<proteinExistence type="predicted"/>
<sequence>MEVTPRASVLLLSMVNRARTDAEGAACEWTEGETKLMLDYYEQYFPQVGPMKKFRNKKEMFGRIAENLNKTMGITRTGEQCCSRFKTVIRRKTSATTQNKKSGNSPSDVPYDEELAKIAALDDSVEPEELRDGYGVVSRRDTGSVSSKKGSYSSSEKAEETPEFEESQSSQSTQSSSSTGQTNTAERQKTRSPRVSTSRLQDMKFFLEEMKELHAQKEAQRAARHEERKKQKEESREEKARQHKEKMAMLSRLLGITATSERENK</sequence>
<protein>
    <submittedName>
        <fullName evidence="1">Uncharacterized protein</fullName>
    </submittedName>
</protein>
<name>A0ACB8DHR5_DERSI</name>